<proteinExistence type="predicted"/>
<gene>
    <name evidence="1" type="ORF">STRMA_1852</name>
</gene>
<comment type="caution">
    <text evidence="1">The sequence shown here is derived from an EMBL/GenBank/DDBJ whole genome shotgun (WGS) entry which is preliminary data.</text>
</comment>
<dbReference type="RefSeq" id="WP_003081066.1">
    <property type="nucleotide sequence ID" value="NZ_AEUW02000001.1"/>
</dbReference>
<evidence type="ECO:0008006" key="3">
    <source>
        <dbReference type="Google" id="ProtNLM"/>
    </source>
</evidence>
<protein>
    <recommendedName>
        <fullName evidence="3">PF06279 family protein</fullName>
    </recommendedName>
</protein>
<dbReference type="InterPro" id="IPR010434">
    <property type="entry name" value="DUF1033"/>
</dbReference>
<name>G5JWA6_9STRE</name>
<evidence type="ECO:0000313" key="2">
    <source>
        <dbReference type="Proteomes" id="UP000003573"/>
    </source>
</evidence>
<sequence>MYQVIRMYGDLEPWWFLDDWKDDIVKVSSFENYYEALRYYKKEWLSLYKCYPQYDSRSRIMTAFWNQKDQRWCEECGDFLQQYDSIALLKNWRNIPKKWYRPGYSRRYDKTCTHPKRHKIRRKLQD</sequence>
<accession>G5JWA6</accession>
<keyword evidence="2" id="KW-1185">Reference proteome</keyword>
<dbReference type="EMBL" id="AEUW02000001">
    <property type="protein sequence ID" value="EHJ52712.1"/>
    <property type="molecule type" value="Genomic_DNA"/>
</dbReference>
<dbReference type="Proteomes" id="UP000003573">
    <property type="component" value="Unassembled WGS sequence"/>
</dbReference>
<dbReference type="OrthoDB" id="2389779at2"/>
<dbReference type="AlphaFoldDB" id="G5JWA6"/>
<dbReference type="Pfam" id="PF06279">
    <property type="entry name" value="DUF1033"/>
    <property type="match status" value="1"/>
</dbReference>
<dbReference type="eggNOG" id="COG4699">
    <property type="taxonomic scope" value="Bacteria"/>
</dbReference>
<evidence type="ECO:0000313" key="1">
    <source>
        <dbReference type="EMBL" id="EHJ52712.1"/>
    </source>
</evidence>
<dbReference type="STRING" id="764298.STRMA_1852"/>
<reference evidence="1 2" key="1">
    <citation type="journal article" date="2014" name="Int. J. Syst. Evol. Microbiol.">
        <title>Phylogenomics and the dynamic genome evolution of the genus Streptococcus.</title>
        <authorList>
            <consortium name="The Broad Institute Genome Sequencing Platform"/>
            <person name="Richards V.P."/>
            <person name="Palmer S.R."/>
            <person name="Pavinski Bitar P.D."/>
            <person name="Qin X."/>
            <person name="Weinstock G.M."/>
            <person name="Highlander S.K."/>
            <person name="Town C.D."/>
            <person name="Burne R.A."/>
            <person name="Stanhope M.J."/>
        </authorList>
    </citation>
    <scope>NUCLEOTIDE SEQUENCE [LARGE SCALE GENOMIC DNA]</scope>
    <source>
        <strain evidence="1 2">NCTC 11558</strain>
    </source>
</reference>
<organism evidence="1 2">
    <name type="scientific">Streptococcus macacae NCTC 11558</name>
    <dbReference type="NCBI Taxonomy" id="764298"/>
    <lineage>
        <taxon>Bacteria</taxon>
        <taxon>Bacillati</taxon>
        <taxon>Bacillota</taxon>
        <taxon>Bacilli</taxon>
        <taxon>Lactobacillales</taxon>
        <taxon>Streptococcaceae</taxon>
        <taxon>Streptococcus</taxon>
    </lineage>
</organism>